<name>A0ABY7ET09_MYAAR</name>
<feature type="signal peptide" evidence="1">
    <location>
        <begin position="1"/>
        <end position="15"/>
    </location>
</feature>
<dbReference type="InterPro" id="IPR037176">
    <property type="entry name" value="Osmotin/thaumatin-like_sf"/>
</dbReference>
<keyword evidence="3" id="KW-1185">Reference proteome</keyword>
<dbReference type="SMART" id="SM00205">
    <property type="entry name" value="THN"/>
    <property type="match status" value="1"/>
</dbReference>
<dbReference type="PRINTS" id="PR00347">
    <property type="entry name" value="THAUMATIN"/>
</dbReference>
<sequence length="196" mass="21061">MWTLVLVALVAGTAADHQLRIHNGCGYEIWVGLLGRPWSPDRGGFKLSAHQRRTSIVPNKWSGRVWGRTHCHGNRCETGDCGRGVHCNGAGGEPPATLAEITFDAGGSHNQDFYDISLVDGYNLQMSMSPVRGSYRGNPTWRYCARAGCNTDLNKSCPQAGGLAAARDPLGRPCQARSLTGAENLSNGFEGDICSN</sequence>
<gene>
    <name evidence="2" type="ORF">MAR_035392</name>
</gene>
<proteinExistence type="predicted"/>
<dbReference type="InterPro" id="IPR001938">
    <property type="entry name" value="Thaumatin"/>
</dbReference>
<dbReference type="EMBL" id="CP111018">
    <property type="protein sequence ID" value="WAR10316.1"/>
    <property type="molecule type" value="Genomic_DNA"/>
</dbReference>
<dbReference type="Gene3D" id="2.60.110.10">
    <property type="entry name" value="Thaumatin"/>
    <property type="match status" value="1"/>
</dbReference>
<dbReference type="PANTHER" id="PTHR31048">
    <property type="entry name" value="OS03G0233200 PROTEIN"/>
    <property type="match status" value="1"/>
</dbReference>
<dbReference type="PIRSF" id="PIRSF002703">
    <property type="entry name" value="Thaumatin"/>
    <property type="match status" value="1"/>
</dbReference>
<dbReference type="SUPFAM" id="SSF49870">
    <property type="entry name" value="Osmotin, thaumatin-like protein"/>
    <property type="match status" value="1"/>
</dbReference>
<organism evidence="2 3">
    <name type="scientific">Mya arenaria</name>
    <name type="common">Soft-shell clam</name>
    <dbReference type="NCBI Taxonomy" id="6604"/>
    <lineage>
        <taxon>Eukaryota</taxon>
        <taxon>Metazoa</taxon>
        <taxon>Spiralia</taxon>
        <taxon>Lophotrochozoa</taxon>
        <taxon>Mollusca</taxon>
        <taxon>Bivalvia</taxon>
        <taxon>Autobranchia</taxon>
        <taxon>Heteroconchia</taxon>
        <taxon>Euheterodonta</taxon>
        <taxon>Imparidentia</taxon>
        <taxon>Neoheterodontei</taxon>
        <taxon>Myida</taxon>
        <taxon>Myoidea</taxon>
        <taxon>Myidae</taxon>
        <taxon>Mya</taxon>
    </lineage>
</organism>
<dbReference type="PROSITE" id="PS51367">
    <property type="entry name" value="THAUMATIN_2"/>
    <property type="match status" value="1"/>
</dbReference>
<dbReference type="Pfam" id="PF00314">
    <property type="entry name" value="Thaumatin"/>
    <property type="match status" value="1"/>
</dbReference>
<accession>A0ABY7ET09</accession>
<evidence type="ECO:0000313" key="2">
    <source>
        <dbReference type="EMBL" id="WAR10316.1"/>
    </source>
</evidence>
<feature type="chain" id="PRO_5046054834" evidence="1">
    <location>
        <begin position="16"/>
        <end position="196"/>
    </location>
</feature>
<dbReference type="Proteomes" id="UP001164746">
    <property type="component" value="Chromosome 7"/>
</dbReference>
<protein>
    <submittedName>
        <fullName evidence="2">TLPH-like protein</fullName>
    </submittedName>
</protein>
<evidence type="ECO:0000313" key="3">
    <source>
        <dbReference type="Proteomes" id="UP001164746"/>
    </source>
</evidence>
<keyword evidence="1" id="KW-0732">Signal</keyword>
<evidence type="ECO:0000256" key="1">
    <source>
        <dbReference type="SAM" id="SignalP"/>
    </source>
</evidence>
<reference evidence="2" key="1">
    <citation type="submission" date="2022-11" db="EMBL/GenBank/DDBJ databases">
        <title>Centuries of genome instability and evolution in soft-shell clam transmissible cancer (bioRxiv).</title>
        <authorList>
            <person name="Hart S.F.M."/>
            <person name="Yonemitsu M.A."/>
            <person name="Giersch R.M."/>
            <person name="Beal B.F."/>
            <person name="Arriagada G."/>
            <person name="Davis B.W."/>
            <person name="Ostrander E.A."/>
            <person name="Goff S.P."/>
            <person name="Metzger M.J."/>
        </authorList>
    </citation>
    <scope>NUCLEOTIDE SEQUENCE</scope>
    <source>
        <strain evidence="2">MELC-2E11</strain>
        <tissue evidence="2">Siphon/mantle</tissue>
    </source>
</reference>